<dbReference type="InterPro" id="IPR053791">
    <property type="entry name" value="MFS_Tri12-like"/>
</dbReference>
<gene>
    <name evidence="7" type="ORF">IFR04_006392</name>
</gene>
<dbReference type="SUPFAM" id="SSF103473">
    <property type="entry name" value="MFS general substrate transporter"/>
    <property type="match status" value="1"/>
</dbReference>
<comment type="caution">
    <text evidence="7">The sequence shown here is derived from an EMBL/GenBank/DDBJ whole genome shotgun (WGS) entry which is preliminary data.</text>
</comment>
<dbReference type="OrthoDB" id="2587356at2759"/>
<dbReference type="AlphaFoldDB" id="A0A8H7TJ06"/>
<dbReference type="InterPro" id="IPR036259">
    <property type="entry name" value="MFS_trans_sf"/>
</dbReference>
<organism evidence="7 8">
    <name type="scientific">Cadophora malorum</name>
    <dbReference type="NCBI Taxonomy" id="108018"/>
    <lineage>
        <taxon>Eukaryota</taxon>
        <taxon>Fungi</taxon>
        <taxon>Dikarya</taxon>
        <taxon>Ascomycota</taxon>
        <taxon>Pezizomycotina</taxon>
        <taxon>Leotiomycetes</taxon>
        <taxon>Helotiales</taxon>
        <taxon>Ploettnerulaceae</taxon>
        <taxon>Cadophora</taxon>
    </lineage>
</organism>
<dbReference type="GO" id="GO:0005886">
    <property type="term" value="C:plasma membrane"/>
    <property type="evidence" value="ECO:0007669"/>
    <property type="project" value="TreeGrafter"/>
</dbReference>
<feature type="transmembrane region" description="Helical" evidence="5">
    <location>
        <begin position="81"/>
        <end position="101"/>
    </location>
</feature>
<dbReference type="InterPro" id="IPR011701">
    <property type="entry name" value="MFS"/>
</dbReference>
<dbReference type="PANTHER" id="PTHR23501:SF195">
    <property type="entry name" value="PEP5"/>
    <property type="match status" value="1"/>
</dbReference>
<evidence type="ECO:0000256" key="5">
    <source>
        <dbReference type="SAM" id="Phobius"/>
    </source>
</evidence>
<protein>
    <recommendedName>
        <fullName evidence="6">Major facilitator superfamily (MFS) profile domain-containing protein</fullName>
    </recommendedName>
</protein>
<dbReference type="PROSITE" id="PS50850">
    <property type="entry name" value="MFS"/>
    <property type="match status" value="1"/>
</dbReference>
<evidence type="ECO:0000256" key="2">
    <source>
        <dbReference type="ARBA" id="ARBA00022692"/>
    </source>
</evidence>
<proteinExistence type="predicted"/>
<accession>A0A8H7TJ06</accession>
<evidence type="ECO:0000256" key="1">
    <source>
        <dbReference type="ARBA" id="ARBA00004141"/>
    </source>
</evidence>
<keyword evidence="3 5" id="KW-1133">Transmembrane helix</keyword>
<evidence type="ECO:0000256" key="3">
    <source>
        <dbReference type="ARBA" id="ARBA00022989"/>
    </source>
</evidence>
<evidence type="ECO:0000313" key="7">
    <source>
        <dbReference type="EMBL" id="KAG4420472.1"/>
    </source>
</evidence>
<dbReference type="Pfam" id="PF07690">
    <property type="entry name" value="MFS_1"/>
    <property type="match status" value="1"/>
</dbReference>
<sequence length="522" mass="55047">MAQIFTVTASGASIGFIIREVGNPTIAGWVIQGPLLVQAALSPVVGRLSDVLDRKYLACLPPLVAFAGAVISAKATSMNMLIGGGILIGFTLPTIAIIQAIPSEILPYKYRPLSNGLGFISGTLGALIAVLGGGAVVNAGISGWRTIYWMQAGFHMASFAGIMAFYWPPKKIREERLSWRKAIWSCDPIGSLILIAGTTLVIMALNWAGATYPWSNVHVVSCLVTGAVLLLAFGFYEWKGRTDGLIAHVFFKAGPNLGLSVFAFAIEGWIFFSAVNNVIPLIILNLGWETSAWEVSIRQLPLTIATLLSAPFLIIWATKKKDMKKPLIFTFVLFLAGTGCYAAINEGMKQPQWGYNIILGVGQSGPLTLLTAYIQFASPPDMLSTATGLAFSARALGGALGSAVLNTIINNKIGQTYASSVGGAAVKAGLPPSSIGALLTALATGNPKVIAEVPGISDSILGAAMGVSHQVFAAAYRLAWSSIIPFVALAIICCCFLTDISHLMTEHIDATVEKVPESKGSD</sequence>
<feature type="transmembrane region" description="Helical" evidence="5">
    <location>
        <begin position="214"/>
        <end position="236"/>
    </location>
</feature>
<dbReference type="Proteomes" id="UP000664132">
    <property type="component" value="Unassembled WGS sequence"/>
</dbReference>
<keyword evidence="4 5" id="KW-0472">Membrane</keyword>
<dbReference type="InterPro" id="IPR020846">
    <property type="entry name" value="MFS_dom"/>
</dbReference>
<keyword evidence="2 5" id="KW-0812">Transmembrane</keyword>
<feature type="transmembrane region" description="Helical" evidence="5">
    <location>
        <begin position="189"/>
        <end position="208"/>
    </location>
</feature>
<feature type="transmembrane region" description="Helical" evidence="5">
    <location>
        <begin position="113"/>
        <end position="141"/>
    </location>
</feature>
<reference evidence="7" key="1">
    <citation type="submission" date="2021-02" db="EMBL/GenBank/DDBJ databases">
        <title>Genome sequence Cadophora malorum strain M34.</title>
        <authorList>
            <person name="Stefanovic E."/>
            <person name="Vu D."/>
            <person name="Scully C."/>
            <person name="Dijksterhuis J."/>
            <person name="Roader J."/>
            <person name="Houbraken J."/>
        </authorList>
    </citation>
    <scope>NUCLEOTIDE SEQUENCE</scope>
    <source>
        <strain evidence="7">M34</strain>
    </source>
</reference>
<feature type="transmembrane region" description="Helical" evidence="5">
    <location>
        <begin position="295"/>
        <end position="315"/>
    </location>
</feature>
<evidence type="ECO:0000313" key="8">
    <source>
        <dbReference type="Proteomes" id="UP000664132"/>
    </source>
</evidence>
<feature type="transmembrane region" description="Helical" evidence="5">
    <location>
        <begin position="147"/>
        <end position="168"/>
    </location>
</feature>
<comment type="subcellular location">
    <subcellularLocation>
        <location evidence="1">Membrane</location>
        <topology evidence="1">Multi-pass membrane protein</topology>
    </subcellularLocation>
</comment>
<feature type="transmembrane region" description="Helical" evidence="5">
    <location>
        <begin position="257"/>
        <end position="283"/>
    </location>
</feature>
<dbReference type="GO" id="GO:0022857">
    <property type="term" value="F:transmembrane transporter activity"/>
    <property type="evidence" value="ECO:0007669"/>
    <property type="project" value="InterPro"/>
</dbReference>
<feature type="transmembrane region" description="Helical" evidence="5">
    <location>
        <begin position="478"/>
        <end position="498"/>
    </location>
</feature>
<keyword evidence="8" id="KW-1185">Reference proteome</keyword>
<feature type="transmembrane region" description="Helical" evidence="5">
    <location>
        <begin position="327"/>
        <end position="344"/>
    </location>
</feature>
<evidence type="ECO:0000256" key="4">
    <source>
        <dbReference type="ARBA" id="ARBA00023136"/>
    </source>
</evidence>
<dbReference type="EMBL" id="JAFJYH010000083">
    <property type="protein sequence ID" value="KAG4420472.1"/>
    <property type="molecule type" value="Genomic_DNA"/>
</dbReference>
<name>A0A8H7TJ06_9HELO</name>
<dbReference type="Gene3D" id="1.20.1250.20">
    <property type="entry name" value="MFS general substrate transporter like domains"/>
    <property type="match status" value="1"/>
</dbReference>
<evidence type="ECO:0000259" key="6">
    <source>
        <dbReference type="PROSITE" id="PS50850"/>
    </source>
</evidence>
<feature type="domain" description="Major facilitator superfamily (MFS) profile" evidence="6">
    <location>
        <begin position="1"/>
        <end position="448"/>
    </location>
</feature>
<dbReference type="PANTHER" id="PTHR23501">
    <property type="entry name" value="MAJOR FACILITATOR SUPERFAMILY"/>
    <property type="match status" value="1"/>
</dbReference>
<dbReference type="CDD" id="cd06179">
    <property type="entry name" value="MFS_TRI12_like"/>
    <property type="match status" value="1"/>
</dbReference>